<reference evidence="3" key="1">
    <citation type="journal article" date="2014" name="Genome Announc.">
        <title>Draft genome sequence of the plant-pathogenic soil fungus Rhizoctonia solani anastomosis group 3 strain Rhs1AP.</title>
        <authorList>
            <person name="Cubeta M.A."/>
            <person name="Thomas E."/>
            <person name="Dean R.A."/>
            <person name="Jabaji S."/>
            <person name="Neate S.M."/>
            <person name="Tavantzis S."/>
            <person name="Toda T."/>
            <person name="Vilgalys R."/>
            <person name="Bharathan N."/>
            <person name="Fedorova-Abrams N."/>
            <person name="Pakala S.B."/>
            <person name="Pakala S.M."/>
            <person name="Zafar N."/>
            <person name="Joardar V."/>
            <person name="Losada L."/>
            <person name="Nierman W.C."/>
        </authorList>
    </citation>
    <scope>NUCLEOTIDE SEQUENCE [LARGE SCALE GENOMIC DNA]</scope>
    <source>
        <strain evidence="3">AG-3</strain>
    </source>
</reference>
<dbReference type="InterPro" id="IPR006056">
    <property type="entry name" value="RidA"/>
</dbReference>
<dbReference type="InterPro" id="IPR035959">
    <property type="entry name" value="RutC-like_sf"/>
</dbReference>
<comment type="caution">
    <text evidence="2">The sequence shown here is derived from an EMBL/GenBank/DDBJ whole genome shotgun (WGS) entry which is preliminary data.</text>
</comment>
<evidence type="ECO:0000256" key="1">
    <source>
        <dbReference type="ARBA" id="ARBA00010552"/>
    </source>
</evidence>
<sequence>MDTITTRMAACPTTKTIIYTENAVPPLPVFSQATVANGLVYCSGSIGCDHQLNLVPGGVAPQTTRALENLSAVLTAAGSGLEHILKANVYLANMPRDFATMNEAYIKFFHGPPPARTCVGVAALPMGADVEIECTAVLPASSSNNR</sequence>
<comment type="similarity">
    <text evidence="1">Belongs to the RutC family.</text>
</comment>
<dbReference type="CDD" id="cd00448">
    <property type="entry name" value="YjgF_YER057c_UK114_family"/>
    <property type="match status" value="1"/>
</dbReference>
<gene>
    <name evidence="2" type="ORF">RSOL_468950</name>
</gene>
<dbReference type="InterPro" id="IPR006175">
    <property type="entry name" value="YjgF/YER057c/UK114"/>
</dbReference>
<dbReference type="PANTHER" id="PTHR11803:SF42">
    <property type="entry name" value="MMF1"/>
    <property type="match status" value="1"/>
</dbReference>
<dbReference type="GO" id="GO:0005829">
    <property type="term" value="C:cytosol"/>
    <property type="evidence" value="ECO:0007669"/>
    <property type="project" value="TreeGrafter"/>
</dbReference>
<dbReference type="SUPFAM" id="SSF55298">
    <property type="entry name" value="YjgF-like"/>
    <property type="match status" value="1"/>
</dbReference>
<dbReference type="FunFam" id="3.30.1330.40:FF:000001">
    <property type="entry name" value="L-PSP family endoribonuclease"/>
    <property type="match status" value="1"/>
</dbReference>
<dbReference type="PANTHER" id="PTHR11803">
    <property type="entry name" value="2-IMINOBUTANOATE/2-IMINOPROPANOATE DEAMINASE RIDA"/>
    <property type="match status" value="1"/>
</dbReference>
<evidence type="ECO:0000313" key="3">
    <source>
        <dbReference type="Proteomes" id="UP000030108"/>
    </source>
</evidence>
<name>X8JJ46_9AGAM</name>
<organism evidence="2 3">
    <name type="scientific">Rhizoctonia solani AG-3 Rhs1AP</name>
    <dbReference type="NCBI Taxonomy" id="1086054"/>
    <lineage>
        <taxon>Eukaryota</taxon>
        <taxon>Fungi</taxon>
        <taxon>Dikarya</taxon>
        <taxon>Basidiomycota</taxon>
        <taxon>Agaricomycotina</taxon>
        <taxon>Agaricomycetes</taxon>
        <taxon>Cantharellales</taxon>
        <taxon>Ceratobasidiaceae</taxon>
        <taxon>Rhizoctonia</taxon>
    </lineage>
</organism>
<dbReference type="Pfam" id="PF01042">
    <property type="entry name" value="Ribonuc_L-PSP"/>
    <property type="match status" value="1"/>
</dbReference>
<dbReference type="EMBL" id="JATN01000317">
    <property type="protein sequence ID" value="EUC63013.1"/>
    <property type="molecule type" value="Genomic_DNA"/>
</dbReference>
<dbReference type="Gene3D" id="3.30.1330.40">
    <property type="entry name" value="RutC-like"/>
    <property type="match status" value="1"/>
</dbReference>
<evidence type="ECO:0000313" key="2">
    <source>
        <dbReference type="EMBL" id="EUC63013.1"/>
    </source>
</evidence>
<dbReference type="Proteomes" id="UP000030108">
    <property type="component" value="Unassembled WGS sequence"/>
</dbReference>
<dbReference type="AlphaFoldDB" id="X8JJ46"/>
<dbReference type="NCBIfam" id="TIGR00004">
    <property type="entry name" value="Rid family detoxifying hydrolase"/>
    <property type="match status" value="1"/>
</dbReference>
<protein>
    <submittedName>
        <fullName evidence="2">Reactive intermediate/imine deaminase</fullName>
    </submittedName>
</protein>
<dbReference type="GO" id="GO:0019239">
    <property type="term" value="F:deaminase activity"/>
    <property type="evidence" value="ECO:0007669"/>
    <property type="project" value="TreeGrafter"/>
</dbReference>
<accession>X8JJ46</accession>
<proteinExistence type="inferred from homology"/>
<dbReference type="GO" id="GO:0005739">
    <property type="term" value="C:mitochondrion"/>
    <property type="evidence" value="ECO:0007669"/>
    <property type="project" value="TreeGrafter"/>
</dbReference>